<evidence type="ECO:0000256" key="5">
    <source>
        <dbReference type="ARBA" id="ARBA00046062"/>
    </source>
</evidence>
<dbReference type="PROSITE" id="PS50033">
    <property type="entry name" value="UBX"/>
    <property type="match status" value="1"/>
</dbReference>
<evidence type="ECO:0000256" key="2">
    <source>
        <dbReference type="ARBA" id="ARBA00023230"/>
    </source>
</evidence>
<evidence type="ECO:0000256" key="4">
    <source>
        <dbReference type="ARBA" id="ARBA00041575"/>
    </source>
</evidence>
<evidence type="ECO:0000256" key="6">
    <source>
        <dbReference type="SAM" id="MobiDB-lite"/>
    </source>
</evidence>
<organism evidence="8 9">
    <name type="scientific">Aspergillus keveii</name>
    <dbReference type="NCBI Taxonomy" id="714993"/>
    <lineage>
        <taxon>Eukaryota</taxon>
        <taxon>Fungi</taxon>
        <taxon>Dikarya</taxon>
        <taxon>Ascomycota</taxon>
        <taxon>Pezizomycotina</taxon>
        <taxon>Eurotiomycetes</taxon>
        <taxon>Eurotiomycetidae</taxon>
        <taxon>Eurotiales</taxon>
        <taxon>Aspergillaceae</taxon>
        <taxon>Aspergillus</taxon>
        <taxon>Aspergillus subgen. Nidulantes</taxon>
    </lineage>
</organism>
<evidence type="ECO:0000313" key="9">
    <source>
        <dbReference type="Proteomes" id="UP001610563"/>
    </source>
</evidence>
<dbReference type="InterPro" id="IPR029071">
    <property type="entry name" value="Ubiquitin-like_domsf"/>
</dbReference>
<comment type="function">
    <text evidence="5">Involved in endoplasmic reticulum-associated protein degradation (ERAD). Acts as a platform to recruit both UBQLN1 and VCP to the ER during ERAD.</text>
</comment>
<evidence type="ECO:0000313" key="8">
    <source>
        <dbReference type="EMBL" id="KAL2786561.1"/>
    </source>
</evidence>
<name>A0ABR4FTG7_9EURO</name>
<feature type="compositionally biased region" description="Basic and acidic residues" evidence="6">
    <location>
        <begin position="196"/>
        <end position="210"/>
    </location>
</feature>
<dbReference type="PANTHER" id="PTHR46424">
    <property type="entry name" value="UBX DOMAIN-CONTAINING PROTEIN 4"/>
    <property type="match status" value="1"/>
</dbReference>
<feature type="compositionally biased region" description="Polar residues" evidence="6">
    <location>
        <begin position="182"/>
        <end position="195"/>
    </location>
</feature>
<feature type="compositionally biased region" description="Low complexity" evidence="6">
    <location>
        <begin position="151"/>
        <end position="170"/>
    </location>
</feature>
<feature type="compositionally biased region" description="Polar residues" evidence="6">
    <location>
        <begin position="120"/>
        <end position="150"/>
    </location>
</feature>
<dbReference type="EMBL" id="JBFTWV010000115">
    <property type="protein sequence ID" value="KAL2786561.1"/>
    <property type="molecule type" value="Genomic_DNA"/>
</dbReference>
<dbReference type="SUPFAM" id="SSF52833">
    <property type="entry name" value="Thioredoxin-like"/>
    <property type="match status" value="1"/>
</dbReference>
<dbReference type="Gene3D" id="3.10.20.90">
    <property type="entry name" value="Phosphatidylinositol 3-kinase Catalytic Subunit, Chain A, domain 1"/>
    <property type="match status" value="1"/>
</dbReference>
<dbReference type="InterPro" id="IPR001012">
    <property type="entry name" value="UBX_dom"/>
</dbReference>
<sequence length="424" mass="46700">MFFSGTLQEGIALAVQESKAVICFVQDGGQTSSTWQEEYFAGDEEFKRILETRSVLLRITKESPEAGFLASVCPVSQYPTVVAIKNGMLREYVVPDVTKDEFRTRLTAVMEDRDPLTQAAGPSTDPSSSSRNQEADTSPAQPSQTGDQIATSPTTTPPTAQTSSSQEQPSRTTAGGHGVQPPRQQSEQRPNQSASKPKETLKKDIKKETPASRAPQVEKPTQESPAKPAPTPQAPTQYRLQVRLFDGRSVRSSFSPSHTIRKDVRPWLDSQMEERKPYNLKHILTPLPNQTLTIAEEDQTLREIITGSTATFVMVPIKSYIEAYSESGSLPVRAVSSIYGIVSSVVGTATGYVGSLLGYGQNQAAQPQPEAPQSSGSQSSGETTRRRPFRPNIRTLRDQMEGQDRSEFYNGNQLNFEPRRDDER</sequence>
<dbReference type="SUPFAM" id="SSF54236">
    <property type="entry name" value="Ubiquitin-like"/>
    <property type="match status" value="1"/>
</dbReference>
<gene>
    <name evidence="8" type="ORF">BJX66DRAFT_346742</name>
</gene>
<dbReference type="InterPro" id="IPR036249">
    <property type="entry name" value="Thioredoxin-like_sf"/>
</dbReference>
<comment type="subunit">
    <text evidence="3">Directly interacts with VCP. Interacts with UBQLN1. Forms a complex with VCP and UBQLN1.</text>
</comment>
<comment type="caution">
    <text evidence="8">The sequence shown here is derived from an EMBL/GenBank/DDBJ whole genome shotgun (WGS) entry which is preliminary data.</text>
</comment>
<feature type="compositionally biased region" description="Basic and acidic residues" evidence="6">
    <location>
        <begin position="395"/>
        <end position="407"/>
    </location>
</feature>
<accession>A0ABR4FTG7</accession>
<dbReference type="Gene3D" id="3.40.30.10">
    <property type="entry name" value="Glutaredoxin"/>
    <property type="match status" value="1"/>
</dbReference>
<dbReference type="CDD" id="cd01767">
    <property type="entry name" value="UBX"/>
    <property type="match status" value="1"/>
</dbReference>
<dbReference type="PANTHER" id="PTHR46424:SF1">
    <property type="entry name" value="UBX DOMAIN-CONTAINING PROTEIN 4"/>
    <property type="match status" value="1"/>
</dbReference>
<keyword evidence="2" id="KW-0834">Unfolded protein response</keyword>
<reference evidence="8 9" key="1">
    <citation type="submission" date="2024-07" db="EMBL/GenBank/DDBJ databases">
        <title>Section-level genome sequencing and comparative genomics of Aspergillus sections Usti and Cavernicolus.</title>
        <authorList>
            <consortium name="Lawrence Berkeley National Laboratory"/>
            <person name="Nybo J.L."/>
            <person name="Vesth T.C."/>
            <person name="Theobald S."/>
            <person name="Frisvad J.C."/>
            <person name="Larsen T.O."/>
            <person name="Kjaerboelling I."/>
            <person name="Rothschild-Mancinelli K."/>
            <person name="Lyhne E.K."/>
            <person name="Kogle M.E."/>
            <person name="Barry K."/>
            <person name="Clum A."/>
            <person name="Na H."/>
            <person name="Ledsgaard L."/>
            <person name="Lin J."/>
            <person name="Lipzen A."/>
            <person name="Kuo A."/>
            <person name="Riley R."/>
            <person name="Mondo S."/>
            <person name="Labutti K."/>
            <person name="Haridas S."/>
            <person name="Pangalinan J."/>
            <person name="Salamov A.A."/>
            <person name="Simmons B.A."/>
            <person name="Magnuson J.K."/>
            <person name="Chen J."/>
            <person name="Drula E."/>
            <person name="Henrissat B."/>
            <person name="Wiebenga A."/>
            <person name="Lubbers R.J."/>
            <person name="Gomes A.C."/>
            <person name="Makela M.R."/>
            <person name="Stajich J."/>
            <person name="Grigoriev I.V."/>
            <person name="Mortensen U.H."/>
            <person name="De Vries R.P."/>
            <person name="Baker S.E."/>
            <person name="Andersen M.R."/>
        </authorList>
    </citation>
    <scope>NUCLEOTIDE SEQUENCE [LARGE SCALE GENOMIC DNA]</scope>
    <source>
        <strain evidence="8 9">CBS 209.92</strain>
    </source>
</reference>
<proteinExistence type="predicted"/>
<keyword evidence="9" id="KW-1185">Reference proteome</keyword>
<evidence type="ECO:0000256" key="1">
    <source>
        <dbReference type="ARBA" id="ARBA00004406"/>
    </source>
</evidence>
<feature type="region of interest" description="Disordered" evidence="6">
    <location>
        <begin position="108"/>
        <end position="238"/>
    </location>
</feature>
<comment type="subcellular location">
    <subcellularLocation>
        <location evidence="1">Endoplasmic reticulum membrane</location>
        <topology evidence="1">Peripheral membrane protein</topology>
    </subcellularLocation>
</comment>
<feature type="region of interest" description="Disordered" evidence="6">
    <location>
        <begin position="362"/>
        <end position="424"/>
    </location>
</feature>
<feature type="compositionally biased region" description="Low complexity" evidence="6">
    <location>
        <begin position="363"/>
        <end position="382"/>
    </location>
</feature>
<evidence type="ECO:0000256" key="3">
    <source>
        <dbReference type="ARBA" id="ARBA00038812"/>
    </source>
</evidence>
<dbReference type="Proteomes" id="UP001610563">
    <property type="component" value="Unassembled WGS sequence"/>
</dbReference>
<dbReference type="Pfam" id="PF23187">
    <property type="entry name" value="UBX7_N"/>
    <property type="match status" value="1"/>
</dbReference>
<feature type="domain" description="UBX" evidence="7">
    <location>
        <begin position="233"/>
        <end position="314"/>
    </location>
</feature>
<protein>
    <recommendedName>
        <fullName evidence="4">UBX domain-containing protein 2</fullName>
    </recommendedName>
</protein>
<evidence type="ECO:0000259" key="7">
    <source>
        <dbReference type="PROSITE" id="PS50033"/>
    </source>
</evidence>
<dbReference type="Pfam" id="PF00789">
    <property type="entry name" value="UBX"/>
    <property type="match status" value="1"/>
</dbReference>